<comment type="similarity">
    <text evidence="1">Belongs to the thioredoxin family.</text>
</comment>
<dbReference type="NCBIfam" id="TIGR01068">
    <property type="entry name" value="thioredoxin"/>
    <property type="match status" value="1"/>
</dbReference>
<keyword evidence="3" id="KW-0249">Electron transport</keyword>
<keyword evidence="5" id="KW-0676">Redox-active center</keyword>
<dbReference type="InterPro" id="IPR011990">
    <property type="entry name" value="TPR-like_helical_dom_sf"/>
</dbReference>
<sequence>MSQTSTPFAGLGQNSGQNTGQNGAGGAAPNGLVKDATIETFQADVMQASLEVPVIVDFWATWCGPCKTLGPILEKEVAARGGAVRMVKVDVDKNQMLAQQLRIQSMPTVMVFLGGQPVDGFVGAVPESEVKAFVDRALQMAQQMGLGGGAGAQAEGPQARDYLDAAAEAVGANDLAQASGLFAQASQMAEEGSDEQAEALAGLAACFASAGQVDQARQALDAVPQAKRSHPAVAQITAQLDLIGGGGNDGASAEARAAYEADPSMQNGMALAEAQSGGGDMEGAMETLLGLIERDREWNEGAARAKLLQVFEALGPTHPAVKTGRRRLSSLLFS</sequence>
<feature type="compositionally biased region" description="Low complexity" evidence="7">
    <location>
        <begin position="10"/>
        <end position="21"/>
    </location>
</feature>
<keyword evidence="2" id="KW-0813">Transport</keyword>
<evidence type="ECO:0000256" key="6">
    <source>
        <dbReference type="NCBIfam" id="TIGR01068"/>
    </source>
</evidence>
<dbReference type="InterPro" id="IPR036249">
    <property type="entry name" value="Thioredoxin-like_sf"/>
</dbReference>
<dbReference type="Pfam" id="PF00085">
    <property type="entry name" value="Thioredoxin"/>
    <property type="match status" value="1"/>
</dbReference>
<evidence type="ECO:0000259" key="8">
    <source>
        <dbReference type="PROSITE" id="PS51352"/>
    </source>
</evidence>
<dbReference type="PANTHER" id="PTHR45663">
    <property type="entry name" value="GEO12009P1"/>
    <property type="match status" value="1"/>
</dbReference>
<dbReference type="Proteomes" id="UP000563524">
    <property type="component" value="Unassembled WGS sequence"/>
</dbReference>
<dbReference type="GO" id="GO:0045454">
    <property type="term" value="P:cell redox homeostasis"/>
    <property type="evidence" value="ECO:0007669"/>
    <property type="project" value="TreeGrafter"/>
</dbReference>
<accession>A0A840I051</accession>
<keyword evidence="4" id="KW-1015">Disulfide bond</keyword>
<organism evidence="9 10">
    <name type="scientific">Parvularcula dongshanensis</name>
    <dbReference type="NCBI Taxonomy" id="1173995"/>
    <lineage>
        <taxon>Bacteria</taxon>
        <taxon>Pseudomonadati</taxon>
        <taxon>Pseudomonadota</taxon>
        <taxon>Alphaproteobacteria</taxon>
        <taxon>Parvularculales</taxon>
        <taxon>Parvularculaceae</taxon>
        <taxon>Parvularcula</taxon>
    </lineage>
</organism>
<dbReference type="PROSITE" id="PS00194">
    <property type="entry name" value="THIOREDOXIN_1"/>
    <property type="match status" value="1"/>
</dbReference>
<dbReference type="EMBL" id="JACHOB010000001">
    <property type="protein sequence ID" value="MBB4658199.1"/>
    <property type="molecule type" value="Genomic_DNA"/>
</dbReference>
<dbReference type="Pfam" id="PF14561">
    <property type="entry name" value="TPR_20"/>
    <property type="match status" value="1"/>
</dbReference>
<dbReference type="PANTHER" id="PTHR45663:SF11">
    <property type="entry name" value="GEO12009P1"/>
    <property type="match status" value="1"/>
</dbReference>
<dbReference type="CDD" id="cd02947">
    <property type="entry name" value="TRX_family"/>
    <property type="match status" value="1"/>
</dbReference>
<dbReference type="Gene3D" id="3.40.30.10">
    <property type="entry name" value="Glutaredoxin"/>
    <property type="match status" value="1"/>
</dbReference>
<dbReference type="AlphaFoldDB" id="A0A840I051"/>
<evidence type="ECO:0000256" key="2">
    <source>
        <dbReference type="ARBA" id="ARBA00022448"/>
    </source>
</evidence>
<reference evidence="9 10" key="1">
    <citation type="submission" date="2020-08" db="EMBL/GenBank/DDBJ databases">
        <title>Genomic Encyclopedia of Type Strains, Phase IV (KMG-IV): sequencing the most valuable type-strain genomes for metagenomic binning, comparative biology and taxonomic classification.</title>
        <authorList>
            <person name="Goeker M."/>
        </authorList>
    </citation>
    <scope>NUCLEOTIDE SEQUENCE [LARGE SCALE GENOMIC DNA]</scope>
    <source>
        <strain evidence="9 10">DSM 102850</strain>
    </source>
</reference>
<dbReference type="FunFam" id="3.40.30.10:FF:000001">
    <property type="entry name" value="Thioredoxin"/>
    <property type="match status" value="1"/>
</dbReference>
<dbReference type="PRINTS" id="PR00421">
    <property type="entry name" value="THIOREDOXIN"/>
</dbReference>
<dbReference type="GO" id="GO:0006950">
    <property type="term" value="P:response to stress"/>
    <property type="evidence" value="ECO:0007669"/>
    <property type="project" value="UniProtKB-ARBA"/>
</dbReference>
<dbReference type="SUPFAM" id="SSF52833">
    <property type="entry name" value="Thioredoxin-like"/>
    <property type="match status" value="1"/>
</dbReference>
<evidence type="ECO:0000313" key="10">
    <source>
        <dbReference type="Proteomes" id="UP000563524"/>
    </source>
</evidence>
<dbReference type="InterPro" id="IPR017937">
    <property type="entry name" value="Thioredoxin_CS"/>
</dbReference>
<feature type="region of interest" description="Disordered" evidence="7">
    <location>
        <begin position="1"/>
        <end position="28"/>
    </location>
</feature>
<dbReference type="GO" id="GO:0015035">
    <property type="term" value="F:protein-disulfide reductase activity"/>
    <property type="evidence" value="ECO:0007669"/>
    <property type="project" value="UniProtKB-UniRule"/>
</dbReference>
<dbReference type="RefSeq" id="WP_183815843.1">
    <property type="nucleotide sequence ID" value="NZ_JACHOB010000001.1"/>
</dbReference>
<evidence type="ECO:0000313" key="9">
    <source>
        <dbReference type="EMBL" id="MBB4658199.1"/>
    </source>
</evidence>
<evidence type="ECO:0000256" key="4">
    <source>
        <dbReference type="ARBA" id="ARBA00023157"/>
    </source>
</evidence>
<gene>
    <name evidence="9" type="ORF">GGQ59_000699</name>
</gene>
<dbReference type="InterPro" id="IPR013766">
    <property type="entry name" value="Thioredoxin_domain"/>
</dbReference>
<name>A0A840I051_9PROT</name>
<dbReference type="InterPro" id="IPR005746">
    <property type="entry name" value="Thioredoxin"/>
</dbReference>
<comment type="caution">
    <text evidence="9">The sequence shown here is derived from an EMBL/GenBank/DDBJ whole genome shotgun (WGS) entry which is preliminary data.</text>
</comment>
<evidence type="ECO:0000256" key="5">
    <source>
        <dbReference type="ARBA" id="ARBA00023284"/>
    </source>
</evidence>
<dbReference type="Gene3D" id="1.25.40.10">
    <property type="entry name" value="Tetratricopeptide repeat domain"/>
    <property type="match status" value="2"/>
</dbReference>
<evidence type="ECO:0000256" key="7">
    <source>
        <dbReference type="SAM" id="MobiDB-lite"/>
    </source>
</evidence>
<feature type="domain" description="Thioredoxin" evidence="8">
    <location>
        <begin position="27"/>
        <end position="139"/>
    </location>
</feature>
<proteinExistence type="inferred from homology"/>
<evidence type="ECO:0000256" key="1">
    <source>
        <dbReference type="ARBA" id="ARBA00008987"/>
    </source>
</evidence>
<dbReference type="PROSITE" id="PS51352">
    <property type="entry name" value="THIOREDOXIN_2"/>
    <property type="match status" value="1"/>
</dbReference>
<dbReference type="GO" id="GO:0005829">
    <property type="term" value="C:cytosol"/>
    <property type="evidence" value="ECO:0007669"/>
    <property type="project" value="TreeGrafter"/>
</dbReference>
<protein>
    <recommendedName>
        <fullName evidence="6">Thioredoxin</fullName>
    </recommendedName>
</protein>
<keyword evidence="10" id="KW-1185">Reference proteome</keyword>
<dbReference type="SUPFAM" id="SSF48452">
    <property type="entry name" value="TPR-like"/>
    <property type="match status" value="1"/>
</dbReference>
<dbReference type="Pfam" id="PF14559">
    <property type="entry name" value="TPR_19"/>
    <property type="match status" value="1"/>
</dbReference>
<evidence type="ECO:0000256" key="3">
    <source>
        <dbReference type="ARBA" id="ARBA00022982"/>
    </source>
</evidence>